<dbReference type="SUPFAM" id="SSF58104">
    <property type="entry name" value="Methyl-accepting chemotaxis protein (MCP) signaling domain"/>
    <property type="match status" value="1"/>
</dbReference>
<dbReference type="InterPro" id="IPR004089">
    <property type="entry name" value="MCPsignal_dom"/>
</dbReference>
<dbReference type="EMBL" id="FNAY01000021">
    <property type="protein sequence ID" value="SDF91406.1"/>
    <property type="molecule type" value="Genomic_DNA"/>
</dbReference>
<evidence type="ECO:0000256" key="10">
    <source>
        <dbReference type="SAM" id="Phobius"/>
    </source>
</evidence>
<dbReference type="InterPro" id="IPR051310">
    <property type="entry name" value="MCP_chemotaxis"/>
</dbReference>
<dbReference type="Pfam" id="PF02743">
    <property type="entry name" value="dCache_1"/>
    <property type="match status" value="1"/>
</dbReference>
<keyword evidence="4 10" id="KW-0812">Transmembrane</keyword>
<dbReference type="PANTHER" id="PTHR43531:SF11">
    <property type="entry name" value="METHYL-ACCEPTING CHEMOTAXIS PROTEIN 3"/>
    <property type="match status" value="1"/>
</dbReference>
<dbReference type="Pfam" id="PF00015">
    <property type="entry name" value="MCPsignal"/>
    <property type="match status" value="1"/>
</dbReference>
<proteinExistence type="inferred from homology"/>
<feature type="domain" description="HAMP" evidence="12">
    <location>
        <begin position="365"/>
        <end position="418"/>
    </location>
</feature>
<dbReference type="AlphaFoldDB" id="A0A1G7PYS0"/>
<keyword evidence="5 10" id="KW-1133">Transmembrane helix</keyword>
<protein>
    <submittedName>
        <fullName evidence="13">Methyl-accepting chemotaxis protein</fullName>
    </submittedName>
</protein>
<sequence length="792" mass="84334">MFSWMNALDLSRRLPVMMTLVALMAGLCAALPAYLITRQALLESSEATLTTLARGPAQTLELLLNGTRADLLSMAQDRALQRALVAMTEAYGTLPAARESLQKTYIDDNPNPLGEKNRLVSAQDGSPYDALHADLHPGLATRLAERGFYDIFLIDPQGNVVYTVFKERDFATNLQTGEGKETDLAAVFRESMALPRGGAAFRDFARYAPSADLPAAFVAAPVLDDAGNRLGVIAIQLPIGAMNAAVQNVTDGSDSKAAYLVGADGLLRSDLTATPTDDILTTREENAAARAALAGETGVMRVEDARGDRFIAYRPLTFLGTRWALLTSQAAPELLSPLFRMSLAVLGIGLLVIAAAALLAVRLSGAISLPLTRLTFAMDEVGQGRLDNNVPHRDRPDEIGRMARTLERFRLALVQARETETRLAAERAANAELERDRARQEIERERLDQSRAREAEDARRAAEDARRAAIDAERANADAALQRVVTSLSASLRAMAEGRLDVTIDQFSGESFKTLRNDFNAAADSLRQIVSEISTAARSIGTDSDEIANAAVSLSRRTESSAAALDETASAMHQMLAAVGQTSSGINSVRNLAQDACDRAGRSQVTMQAAVEAMQRIEASSQAITRIINVIDDIAFQTNLLALNAGVEAARAGEAGRGFAVVASEVRALAQRAAESAAQIGTLIADSGAQVSEGVALVRDCGTALETISSAVSDISGRVIEIAASATEQEQGISEVTRALGQLDTATQENAAMFEETTAATTSLAAAVADLGKLIAHFQGWEETPQAERLRA</sequence>
<dbReference type="Gene3D" id="3.30.450.20">
    <property type="entry name" value="PAS domain"/>
    <property type="match status" value="1"/>
</dbReference>
<evidence type="ECO:0000256" key="3">
    <source>
        <dbReference type="ARBA" id="ARBA00022500"/>
    </source>
</evidence>
<dbReference type="InterPro" id="IPR003660">
    <property type="entry name" value="HAMP_dom"/>
</dbReference>
<keyword evidence="2" id="KW-1003">Cell membrane</keyword>
<evidence type="ECO:0000256" key="1">
    <source>
        <dbReference type="ARBA" id="ARBA00004651"/>
    </source>
</evidence>
<evidence type="ECO:0000256" key="8">
    <source>
        <dbReference type="PROSITE-ProRule" id="PRU00284"/>
    </source>
</evidence>
<evidence type="ECO:0000256" key="5">
    <source>
        <dbReference type="ARBA" id="ARBA00022989"/>
    </source>
</evidence>
<keyword evidence="6 10" id="KW-0472">Membrane</keyword>
<dbReference type="FunFam" id="1.10.287.950:FF:000001">
    <property type="entry name" value="Methyl-accepting chemotaxis sensory transducer"/>
    <property type="match status" value="1"/>
</dbReference>
<evidence type="ECO:0000259" key="12">
    <source>
        <dbReference type="PROSITE" id="PS50885"/>
    </source>
</evidence>
<comment type="similarity">
    <text evidence="7">Belongs to the methyl-accepting chemotaxis (MCP) protein family.</text>
</comment>
<name>A0A1G7PYS0_RHOCA</name>
<keyword evidence="8" id="KW-0807">Transducer</keyword>
<dbReference type="PANTHER" id="PTHR43531">
    <property type="entry name" value="PROTEIN ICFG"/>
    <property type="match status" value="1"/>
</dbReference>
<gene>
    <name evidence="13" type="ORF">SAMN04244550_03075</name>
</gene>
<evidence type="ECO:0000256" key="2">
    <source>
        <dbReference type="ARBA" id="ARBA00022475"/>
    </source>
</evidence>
<dbReference type="Gene3D" id="1.10.8.500">
    <property type="entry name" value="HAMP domain in histidine kinase"/>
    <property type="match status" value="1"/>
</dbReference>
<evidence type="ECO:0000313" key="13">
    <source>
        <dbReference type="EMBL" id="SDF91406.1"/>
    </source>
</evidence>
<dbReference type="SUPFAM" id="SSF158472">
    <property type="entry name" value="HAMP domain-like"/>
    <property type="match status" value="1"/>
</dbReference>
<comment type="subcellular location">
    <subcellularLocation>
        <location evidence="1">Cell membrane</location>
        <topology evidence="1">Multi-pass membrane protein</topology>
    </subcellularLocation>
</comment>
<dbReference type="OrthoDB" id="354287at2"/>
<dbReference type="InterPro" id="IPR033479">
    <property type="entry name" value="dCache_1"/>
</dbReference>
<dbReference type="CDD" id="cd06225">
    <property type="entry name" value="HAMP"/>
    <property type="match status" value="1"/>
</dbReference>
<evidence type="ECO:0000256" key="9">
    <source>
        <dbReference type="SAM" id="Coils"/>
    </source>
</evidence>
<reference evidence="13 14" key="1">
    <citation type="submission" date="2016-10" db="EMBL/GenBank/DDBJ databases">
        <authorList>
            <person name="de Groot N.N."/>
        </authorList>
    </citation>
    <scope>NUCLEOTIDE SEQUENCE [LARGE SCALE GENOMIC DNA]</scope>
    <source>
        <strain evidence="14">DSM 938 / 37b4</strain>
    </source>
</reference>
<feature type="coiled-coil region" evidence="9">
    <location>
        <begin position="416"/>
        <end position="475"/>
    </location>
</feature>
<dbReference type="GO" id="GO:0005886">
    <property type="term" value="C:plasma membrane"/>
    <property type="evidence" value="ECO:0007669"/>
    <property type="project" value="UniProtKB-SubCell"/>
</dbReference>
<dbReference type="Gene3D" id="1.10.287.950">
    <property type="entry name" value="Methyl-accepting chemotaxis protein"/>
    <property type="match status" value="1"/>
</dbReference>
<dbReference type="CDD" id="cd18774">
    <property type="entry name" value="PDC2_HK_sensor"/>
    <property type="match status" value="1"/>
</dbReference>
<dbReference type="Pfam" id="PF00672">
    <property type="entry name" value="HAMP"/>
    <property type="match status" value="1"/>
</dbReference>
<keyword evidence="9" id="KW-0175">Coiled coil</keyword>
<dbReference type="GO" id="GO:0006935">
    <property type="term" value="P:chemotaxis"/>
    <property type="evidence" value="ECO:0007669"/>
    <property type="project" value="UniProtKB-KW"/>
</dbReference>
<keyword evidence="3" id="KW-0145">Chemotaxis</keyword>
<evidence type="ECO:0000313" key="14">
    <source>
        <dbReference type="Proteomes" id="UP000183812"/>
    </source>
</evidence>
<feature type="domain" description="Methyl-accepting transducer" evidence="11">
    <location>
        <begin position="536"/>
        <end position="765"/>
    </location>
</feature>
<dbReference type="GO" id="GO:0007165">
    <property type="term" value="P:signal transduction"/>
    <property type="evidence" value="ECO:0007669"/>
    <property type="project" value="UniProtKB-KW"/>
</dbReference>
<dbReference type="Proteomes" id="UP000183812">
    <property type="component" value="Unassembled WGS sequence"/>
</dbReference>
<evidence type="ECO:0000256" key="4">
    <source>
        <dbReference type="ARBA" id="ARBA00022692"/>
    </source>
</evidence>
<accession>A0A1G7PYS0</accession>
<feature type="transmembrane region" description="Helical" evidence="10">
    <location>
        <begin position="338"/>
        <end position="361"/>
    </location>
</feature>
<dbReference type="CDD" id="cd11386">
    <property type="entry name" value="MCP_signal"/>
    <property type="match status" value="1"/>
</dbReference>
<feature type="domain" description="HAMP" evidence="12">
    <location>
        <begin position="479"/>
        <end position="531"/>
    </location>
</feature>
<dbReference type="RefSeq" id="WP_074555730.1">
    <property type="nucleotide sequence ID" value="NZ_CP119563.1"/>
</dbReference>
<dbReference type="SMART" id="SM00283">
    <property type="entry name" value="MA"/>
    <property type="match status" value="1"/>
</dbReference>
<dbReference type="SMART" id="SM00304">
    <property type="entry name" value="HAMP"/>
    <property type="match status" value="2"/>
</dbReference>
<evidence type="ECO:0000256" key="7">
    <source>
        <dbReference type="ARBA" id="ARBA00029447"/>
    </source>
</evidence>
<evidence type="ECO:0000256" key="6">
    <source>
        <dbReference type="ARBA" id="ARBA00023136"/>
    </source>
</evidence>
<dbReference type="PROSITE" id="PS50885">
    <property type="entry name" value="HAMP"/>
    <property type="match status" value="2"/>
</dbReference>
<evidence type="ECO:0000259" key="11">
    <source>
        <dbReference type="PROSITE" id="PS50111"/>
    </source>
</evidence>
<organism evidence="13 14">
    <name type="scientific">Rhodobacter capsulatus</name>
    <name type="common">Rhodopseudomonas capsulata</name>
    <dbReference type="NCBI Taxonomy" id="1061"/>
    <lineage>
        <taxon>Bacteria</taxon>
        <taxon>Pseudomonadati</taxon>
        <taxon>Pseudomonadota</taxon>
        <taxon>Alphaproteobacteria</taxon>
        <taxon>Rhodobacterales</taxon>
        <taxon>Rhodobacter group</taxon>
        <taxon>Rhodobacter</taxon>
    </lineage>
</organism>
<dbReference type="PROSITE" id="PS50111">
    <property type="entry name" value="CHEMOTAXIS_TRANSDUC_2"/>
    <property type="match status" value="1"/>
</dbReference>